<dbReference type="RefSeq" id="WP_153285846.1">
    <property type="nucleotide sequence ID" value="NZ_CP045644.1"/>
</dbReference>
<dbReference type="EMBL" id="CP045644">
    <property type="protein sequence ID" value="QFZ87469.1"/>
    <property type="molecule type" value="Genomic_DNA"/>
</dbReference>
<feature type="region of interest" description="Disordered" evidence="1">
    <location>
        <begin position="345"/>
        <end position="368"/>
    </location>
</feature>
<dbReference type="Proteomes" id="UP000326780">
    <property type="component" value="Chromosome"/>
</dbReference>
<sequence>MDVHRNFAQVAIVENGQVSQHGRFAMDRVAVLKFAETLTKKDDVVLEATGNTAAIVRLLEPFAHRVVIANPLQVRAIAWAKVKTDKIDAATLARQHAAQFLPEVWMPTEEVCERRRVIAERTQLVSQMTRLKNRIHSILHANLMPQETGRIFSAKGRAILEGLPLALDQMRMALRHHDEIQRLAAELALIDQDVARHALDDPEVRRLMTIGGVNVVVAASVLAAIGDIKRFSSSQRLVAYLGLNPSVHQSGDRPAYHGHITHQGNGHARSMLVEAAWVIGMGPGPLSAFFHRISLKRGQPVAAVATARKLAVLVWHMLTKEQDYTWVRPALLQYKLRALELISGRPSRRGGKTPGPARDYSIKPVRDAERDRVREAEKAYENFVASWKEQPPVKRNPPVKGESL</sequence>
<evidence type="ECO:0000259" key="2">
    <source>
        <dbReference type="Pfam" id="PF01548"/>
    </source>
</evidence>
<dbReference type="PANTHER" id="PTHR33055:SF15">
    <property type="entry name" value="TRANSPOSASE-RELATED"/>
    <property type="match status" value="1"/>
</dbReference>
<organism evidence="4 5">
    <name type="scientific">Variovorax paradoxus</name>
    <dbReference type="NCBI Taxonomy" id="34073"/>
    <lineage>
        <taxon>Bacteria</taxon>
        <taxon>Pseudomonadati</taxon>
        <taxon>Pseudomonadota</taxon>
        <taxon>Betaproteobacteria</taxon>
        <taxon>Burkholderiales</taxon>
        <taxon>Comamonadaceae</taxon>
        <taxon>Variovorax</taxon>
    </lineage>
</organism>
<dbReference type="PANTHER" id="PTHR33055">
    <property type="entry name" value="TRANSPOSASE FOR INSERTION SEQUENCE ELEMENT IS1111A"/>
    <property type="match status" value="1"/>
</dbReference>
<gene>
    <name evidence="4" type="ORF">GFK26_03605</name>
</gene>
<dbReference type="GO" id="GO:0004803">
    <property type="term" value="F:transposase activity"/>
    <property type="evidence" value="ECO:0007669"/>
    <property type="project" value="InterPro"/>
</dbReference>
<dbReference type="GO" id="GO:0006313">
    <property type="term" value="P:DNA transposition"/>
    <property type="evidence" value="ECO:0007669"/>
    <property type="project" value="InterPro"/>
</dbReference>
<dbReference type="GO" id="GO:0003677">
    <property type="term" value="F:DNA binding"/>
    <property type="evidence" value="ECO:0007669"/>
    <property type="project" value="InterPro"/>
</dbReference>
<evidence type="ECO:0000259" key="3">
    <source>
        <dbReference type="Pfam" id="PF02371"/>
    </source>
</evidence>
<dbReference type="InterPro" id="IPR002525">
    <property type="entry name" value="Transp_IS110-like_N"/>
</dbReference>
<protein>
    <submittedName>
        <fullName evidence="4">IS110 family transposase</fullName>
    </submittedName>
</protein>
<dbReference type="AlphaFoldDB" id="A0A5Q0MD77"/>
<reference evidence="4 5" key="1">
    <citation type="submission" date="2019-10" db="EMBL/GenBank/DDBJ databases">
        <title>Complete genome sequence of Variovorax paradoxus 5C-2.</title>
        <authorList>
            <person name="Gogoleva N.E."/>
            <person name="Balkin A.S."/>
        </authorList>
    </citation>
    <scope>NUCLEOTIDE SEQUENCE [LARGE SCALE GENOMIC DNA]</scope>
    <source>
        <strain evidence="4 5">5C-2</strain>
    </source>
</reference>
<dbReference type="Pfam" id="PF01548">
    <property type="entry name" value="DEDD_Tnp_IS110"/>
    <property type="match status" value="1"/>
</dbReference>
<dbReference type="InterPro" id="IPR047650">
    <property type="entry name" value="Transpos_IS110"/>
</dbReference>
<feature type="domain" description="Transposase IS116/IS110/IS902 C-terminal" evidence="3">
    <location>
        <begin position="205"/>
        <end position="279"/>
    </location>
</feature>
<dbReference type="InterPro" id="IPR003346">
    <property type="entry name" value="Transposase_20"/>
</dbReference>
<evidence type="ECO:0000313" key="4">
    <source>
        <dbReference type="EMBL" id="QFZ87469.1"/>
    </source>
</evidence>
<dbReference type="Pfam" id="PF02371">
    <property type="entry name" value="Transposase_20"/>
    <property type="match status" value="1"/>
</dbReference>
<evidence type="ECO:0000256" key="1">
    <source>
        <dbReference type="SAM" id="MobiDB-lite"/>
    </source>
</evidence>
<dbReference type="NCBIfam" id="NF033542">
    <property type="entry name" value="transpos_IS110"/>
    <property type="match status" value="1"/>
</dbReference>
<accession>A0A5Q0MD77</accession>
<name>A0A5Q0MD77_VARPD</name>
<evidence type="ECO:0000313" key="5">
    <source>
        <dbReference type="Proteomes" id="UP000326780"/>
    </source>
</evidence>
<proteinExistence type="predicted"/>
<feature type="domain" description="Transposase IS110-like N-terminal" evidence="2">
    <location>
        <begin position="2"/>
        <end position="140"/>
    </location>
</feature>